<proteinExistence type="predicted"/>
<name>A0A9N7TI52_PLEPL</name>
<dbReference type="Proteomes" id="UP001153269">
    <property type="component" value="Unassembled WGS sequence"/>
</dbReference>
<reference evidence="2" key="1">
    <citation type="submission" date="2020-03" db="EMBL/GenBank/DDBJ databases">
        <authorList>
            <person name="Weist P."/>
        </authorList>
    </citation>
    <scope>NUCLEOTIDE SEQUENCE</scope>
</reference>
<dbReference type="EMBL" id="CADEAL010000057">
    <property type="protein sequence ID" value="CAB1413497.1"/>
    <property type="molecule type" value="Genomic_DNA"/>
</dbReference>
<accession>A0A9N7TI52</accession>
<evidence type="ECO:0000313" key="3">
    <source>
        <dbReference type="Proteomes" id="UP001153269"/>
    </source>
</evidence>
<comment type="caution">
    <text evidence="2">The sequence shown here is derived from an EMBL/GenBank/DDBJ whole genome shotgun (WGS) entry which is preliminary data.</text>
</comment>
<dbReference type="AlphaFoldDB" id="A0A9N7TI52"/>
<keyword evidence="3" id="KW-1185">Reference proteome</keyword>
<protein>
    <submittedName>
        <fullName evidence="2">Uncharacterized protein</fullName>
    </submittedName>
</protein>
<feature type="region of interest" description="Disordered" evidence="1">
    <location>
        <begin position="1"/>
        <end position="37"/>
    </location>
</feature>
<sequence length="161" mass="17135">MSDSDNYPQEVQVPNKDLLQEVASNSSGGRRKSLRLAERNESLTDEADLLIAQLQDHGIMPGPGLLPLSFRAALLSNPEPVPAPTPDNILTSTLQSLATTLQNTDTRLENLENAANVASYSTNISTLQVSLALTAMHTSTLPSKTIQNTLASTTRALAVGV</sequence>
<evidence type="ECO:0000313" key="2">
    <source>
        <dbReference type="EMBL" id="CAB1413497.1"/>
    </source>
</evidence>
<gene>
    <name evidence="2" type="ORF">PLEPLA_LOCUS1197</name>
</gene>
<organism evidence="2 3">
    <name type="scientific">Pleuronectes platessa</name>
    <name type="common">European plaice</name>
    <dbReference type="NCBI Taxonomy" id="8262"/>
    <lineage>
        <taxon>Eukaryota</taxon>
        <taxon>Metazoa</taxon>
        <taxon>Chordata</taxon>
        <taxon>Craniata</taxon>
        <taxon>Vertebrata</taxon>
        <taxon>Euteleostomi</taxon>
        <taxon>Actinopterygii</taxon>
        <taxon>Neopterygii</taxon>
        <taxon>Teleostei</taxon>
        <taxon>Neoteleostei</taxon>
        <taxon>Acanthomorphata</taxon>
        <taxon>Carangaria</taxon>
        <taxon>Pleuronectiformes</taxon>
        <taxon>Pleuronectoidei</taxon>
        <taxon>Pleuronectidae</taxon>
        <taxon>Pleuronectes</taxon>
    </lineage>
</organism>
<evidence type="ECO:0000256" key="1">
    <source>
        <dbReference type="SAM" id="MobiDB-lite"/>
    </source>
</evidence>